<dbReference type="AlphaFoldDB" id="A0A8J7W1K9"/>
<dbReference type="SUPFAM" id="SSF53955">
    <property type="entry name" value="Lysozyme-like"/>
    <property type="match status" value="1"/>
</dbReference>
<dbReference type="EMBL" id="JAGSND010000010">
    <property type="protein sequence ID" value="MBR0599162.1"/>
    <property type="molecule type" value="Genomic_DNA"/>
</dbReference>
<proteinExistence type="inferred from homology"/>
<dbReference type="Proteomes" id="UP000675664">
    <property type="component" value="Unassembled WGS sequence"/>
</dbReference>
<keyword evidence="4" id="KW-1185">Reference proteome</keyword>
<dbReference type="GO" id="GO:0008933">
    <property type="term" value="F:peptidoglycan lytic transglycosylase activity"/>
    <property type="evidence" value="ECO:0007669"/>
    <property type="project" value="InterPro"/>
</dbReference>
<dbReference type="CDD" id="cd00254">
    <property type="entry name" value="LT-like"/>
    <property type="match status" value="1"/>
</dbReference>
<evidence type="ECO:0000313" key="4">
    <source>
        <dbReference type="Proteomes" id="UP000675664"/>
    </source>
</evidence>
<evidence type="ECO:0000259" key="2">
    <source>
        <dbReference type="Pfam" id="PF01464"/>
    </source>
</evidence>
<reference evidence="3" key="1">
    <citation type="submission" date="2021-04" db="EMBL/GenBank/DDBJ databases">
        <title>Sinoanaerobacter chloroacetimidivorans sp. nov., an obligate anaerobic bacterium isolated from anaerobic sludge.</title>
        <authorList>
            <person name="Bao Y."/>
        </authorList>
    </citation>
    <scope>NUCLEOTIDE SEQUENCE</scope>
    <source>
        <strain evidence="3">BAD-6</strain>
    </source>
</reference>
<dbReference type="Pfam" id="PF01464">
    <property type="entry name" value="SLT"/>
    <property type="match status" value="1"/>
</dbReference>
<name>A0A8J7W1K9_9FIRM</name>
<dbReference type="InterPro" id="IPR000189">
    <property type="entry name" value="Transglyc_AS"/>
</dbReference>
<dbReference type="GO" id="GO:0016020">
    <property type="term" value="C:membrane"/>
    <property type="evidence" value="ECO:0007669"/>
    <property type="project" value="InterPro"/>
</dbReference>
<sequence length="253" mass="26786">MSIDIINPYYSLYYSNLKSTDVSSSTDIQNGDAITGDGSFSEVLKKTVTQEKTANLDAIFAKASETFGVPVALLKAVAKAESNFNPSAVSGAGAQGIMQLMPATARSLGVSDSFDPEQNIMGGAKYLSQMLVRFQGNTELALAAYNAGPGNVMKYDGVPPFKETQNYIGKVMAYSNEFSGTNTFVGTNSSYPANNFNLTGVNETSLSNAFQGLVHSAVAGDGTLDPKDAALFLSLYQYKFQLSALSISDSDEG</sequence>
<dbReference type="InterPro" id="IPR008258">
    <property type="entry name" value="Transglycosylase_SLT_dom_1"/>
</dbReference>
<dbReference type="PROSITE" id="PS00922">
    <property type="entry name" value="TRANSGLYCOSYLASE"/>
    <property type="match status" value="1"/>
</dbReference>
<accession>A0A8J7W1K9</accession>
<dbReference type="GO" id="GO:0000270">
    <property type="term" value="P:peptidoglycan metabolic process"/>
    <property type="evidence" value="ECO:0007669"/>
    <property type="project" value="InterPro"/>
</dbReference>
<dbReference type="InterPro" id="IPR023346">
    <property type="entry name" value="Lysozyme-like_dom_sf"/>
</dbReference>
<organism evidence="3 4">
    <name type="scientific">Sinanaerobacter chloroacetimidivorans</name>
    <dbReference type="NCBI Taxonomy" id="2818044"/>
    <lineage>
        <taxon>Bacteria</taxon>
        <taxon>Bacillati</taxon>
        <taxon>Bacillota</taxon>
        <taxon>Clostridia</taxon>
        <taxon>Peptostreptococcales</taxon>
        <taxon>Anaerovoracaceae</taxon>
        <taxon>Sinanaerobacter</taxon>
    </lineage>
</organism>
<gene>
    <name evidence="3" type="ORF">KCX82_14830</name>
</gene>
<evidence type="ECO:0000256" key="1">
    <source>
        <dbReference type="ARBA" id="ARBA00007734"/>
    </source>
</evidence>
<dbReference type="Gene3D" id="1.10.530.10">
    <property type="match status" value="1"/>
</dbReference>
<dbReference type="PANTHER" id="PTHR37423">
    <property type="entry name" value="SOLUBLE LYTIC MUREIN TRANSGLYCOSYLASE-RELATED"/>
    <property type="match status" value="1"/>
</dbReference>
<reference evidence="3" key="2">
    <citation type="submission" date="2021-04" db="EMBL/GenBank/DDBJ databases">
        <authorList>
            <person name="Liu J."/>
        </authorList>
    </citation>
    <scope>NUCLEOTIDE SEQUENCE</scope>
    <source>
        <strain evidence="3">BAD-6</strain>
    </source>
</reference>
<comment type="similarity">
    <text evidence="1">Belongs to the transglycosylase Slt family.</text>
</comment>
<protein>
    <submittedName>
        <fullName evidence="3">Lytic transglycosylase domain-containing protein</fullName>
    </submittedName>
</protein>
<evidence type="ECO:0000313" key="3">
    <source>
        <dbReference type="EMBL" id="MBR0599162.1"/>
    </source>
</evidence>
<comment type="caution">
    <text evidence="3">The sequence shown here is derived from an EMBL/GenBank/DDBJ whole genome shotgun (WGS) entry which is preliminary data.</text>
</comment>
<feature type="domain" description="Transglycosylase SLT" evidence="2">
    <location>
        <begin position="60"/>
        <end position="167"/>
    </location>
</feature>
<dbReference type="RefSeq" id="WP_227019294.1">
    <property type="nucleotide sequence ID" value="NZ_JAGSND010000010.1"/>
</dbReference>
<dbReference type="PANTHER" id="PTHR37423:SF2">
    <property type="entry name" value="MEMBRANE-BOUND LYTIC MUREIN TRANSGLYCOSYLASE C"/>
    <property type="match status" value="1"/>
</dbReference>